<proteinExistence type="predicted"/>
<accession>A0ACC3B129</accession>
<gene>
    <name evidence="1" type="ORF">N8T08_005947</name>
</gene>
<evidence type="ECO:0000313" key="2">
    <source>
        <dbReference type="Proteomes" id="UP001177260"/>
    </source>
</evidence>
<dbReference type="EMBL" id="JAOPJF010000034">
    <property type="protein sequence ID" value="KAK1144037.1"/>
    <property type="molecule type" value="Genomic_DNA"/>
</dbReference>
<name>A0ACC3B129_9EURO</name>
<evidence type="ECO:0000313" key="1">
    <source>
        <dbReference type="EMBL" id="KAK1144037.1"/>
    </source>
</evidence>
<sequence length="339" mass="37732">MQELLSNLPPVLSWKTLALVLAIINLKNLPFVWHLRILHHLVSNIRWKADYPHFPKGNPIANHSGKPTHPAFATYGITSRAPILETDYNFHKSNSTYFSDLDIARTALATRLYTPGSTIVSKELDEELLAASREEGKPAPARKAIYIALGSVFCSFKREIKPFERYDIESRLVAWDQKWMYILTFFLRPANTKGGKRTLLASALSKYVIKKGRLTVPPERVMRASGFLPPRPEGGEVSAVTAAETPGTSSGVGTPAGDGLAAMASGVDGSSLVREVLKLEDGASTTSRETLEAERKTNVESWDADEWPWERIEQERLRGLKLVEGFASTDALLHEEYER</sequence>
<dbReference type="Proteomes" id="UP001177260">
    <property type="component" value="Unassembled WGS sequence"/>
</dbReference>
<reference evidence="1 2" key="1">
    <citation type="journal article" date="2023" name="ACS Omega">
        <title>Identification of the Neoaspergillic Acid Biosynthesis Gene Cluster by Establishing an In Vitro CRISPR-Ribonucleoprotein Genetic System in Aspergillus melleus.</title>
        <authorList>
            <person name="Yuan B."/>
            <person name="Grau M.F."/>
            <person name="Murata R.M."/>
            <person name="Torok T."/>
            <person name="Venkateswaran K."/>
            <person name="Stajich J.E."/>
            <person name="Wang C.C.C."/>
        </authorList>
    </citation>
    <scope>NUCLEOTIDE SEQUENCE [LARGE SCALE GENOMIC DNA]</scope>
    <source>
        <strain evidence="1 2">IMV 1140</strain>
    </source>
</reference>
<organism evidence="1 2">
    <name type="scientific">Aspergillus melleus</name>
    <dbReference type="NCBI Taxonomy" id="138277"/>
    <lineage>
        <taxon>Eukaryota</taxon>
        <taxon>Fungi</taxon>
        <taxon>Dikarya</taxon>
        <taxon>Ascomycota</taxon>
        <taxon>Pezizomycotina</taxon>
        <taxon>Eurotiomycetes</taxon>
        <taxon>Eurotiomycetidae</taxon>
        <taxon>Eurotiales</taxon>
        <taxon>Aspergillaceae</taxon>
        <taxon>Aspergillus</taxon>
        <taxon>Aspergillus subgen. Circumdati</taxon>
    </lineage>
</organism>
<protein>
    <submittedName>
        <fullName evidence="1">Uncharacterized protein</fullName>
    </submittedName>
</protein>
<keyword evidence="2" id="KW-1185">Reference proteome</keyword>
<comment type="caution">
    <text evidence="1">The sequence shown here is derived from an EMBL/GenBank/DDBJ whole genome shotgun (WGS) entry which is preliminary data.</text>
</comment>